<dbReference type="SFLD" id="SFLDS00003">
    <property type="entry name" value="Haloacid_Dehalogenase"/>
    <property type="match status" value="1"/>
</dbReference>
<name>A0A518ELV3_9BACT</name>
<dbReference type="InterPro" id="IPR036412">
    <property type="entry name" value="HAD-like_sf"/>
</dbReference>
<dbReference type="InterPro" id="IPR023198">
    <property type="entry name" value="PGP-like_dom2"/>
</dbReference>
<dbReference type="GO" id="GO:0008967">
    <property type="term" value="F:phosphoglycolate phosphatase activity"/>
    <property type="evidence" value="ECO:0007669"/>
    <property type="project" value="TreeGrafter"/>
</dbReference>
<dbReference type="SFLD" id="SFLDG01129">
    <property type="entry name" value="C1.5:_HAD__Beta-PGM__Phosphata"/>
    <property type="match status" value="1"/>
</dbReference>
<organism evidence="1 2">
    <name type="scientific">Saltatorellus ferox</name>
    <dbReference type="NCBI Taxonomy" id="2528018"/>
    <lineage>
        <taxon>Bacteria</taxon>
        <taxon>Pseudomonadati</taxon>
        <taxon>Planctomycetota</taxon>
        <taxon>Planctomycetia</taxon>
        <taxon>Planctomycetia incertae sedis</taxon>
        <taxon>Saltatorellus</taxon>
    </lineage>
</organism>
<dbReference type="Pfam" id="PF00702">
    <property type="entry name" value="Hydrolase"/>
    <property type="match status" value="1"/>
</dbReference>
<evidence type="ECO:0000313" key="2">
    <source>
        <dbReference type="Proteomes" id="UP000320390"/>
    </source>
</evidence>
<dbReference type="EMBL" id="CP036434">
    <property type="protein sequence ID" value="QDV05076.1"/>
    <property type="molecule type" value="Genomic_DNA"/>
</dbReference>
<keyword evidence="2" id="KW-1185">Reference proteome</keyword>
<keyword evidence="1" id="KW-0378">Hydrolase</keyword>
<dbReference type="InterPro" id="IPR023214">
    <property type="entry name" value="HAD_sf"/>
</dbReference>
<dbReference type="Proteomes" id="UP000320390">
    <property type="component" value="Chromosome"/>
</dbReference>
<dbReference type="AlphaFoldDB" id="A0A518ELV3"/>
<protein>
    <submittedName>
        <fullName evidence="1">Haloacid dehalogenase-like hydrolase</fullName>
    </submittedName>
</protein>
<proteinExistence type="predicted"/>
<dbReference type="OrthoDB" id="9781769at2"/>
<dbReference type="GO" id="GO:0006281">
    <property type="term" value="P:DNA repair"/>
    <property type="evidence" value="ECO:0007669"/>
    <property type="project" value="TreeGrafter"/>
</dbReference>
<reference evidence="1 2" key="1">
    <citation type="submission" date="2019-02" db="EMBL/GenBank/DDBJ databases">
        <title>Deep-cultivation of Planctomycetes and their phenomic and genomic characterization uncovers novel biology.</title>
        <authorList>
            <person name="Wiegand S."/>
            <person name="Jogler M."/>
            <person name="Boedeker C."/>
            <person name="Pinto D."/>
            <person name="Vollmers J."/>
            <person name="Rivas-Marin E."/>
            <person name="Kohn T."/>
            <person name="Peeters S.H."/>
            <person name="Heuer A."/>
            <person name="Rast P."/>
            <person name="Oberbeckmann S."/>
            <person name="Bunk B."/>
            <person name="Jeske O."/>
            <person name="Meyerdierks A."/>
            <person name="Storesund J.E."/>
            <person name="Kallscheuer N."/>
            <person name="Luecker S."/>
            <person name="Lage O.M."/>
            <person name="Pohl T."/>
            <person name="Merkel B.J."/>
            <person name="Hornburger P."/>
            <person name="Mueller R.-W."/>
            <person name="Bruemmer F."/>
            <person name="Labrenz M."/>
            <person name="Spormann A.M."/>
            <person name="Op den Camp H."/>
            <person name="Overmann J."/>
            <person name="Amann R."/>
            <person name="Jetten M.S.M."/>
            <person name="Mascher T."/>
            <person name="Medema M.H."/>
            <person name="Devos D.P."/>
            <person name="Kaster A.-K."/>
            <person name="Ovreas L."/>
            <person name="Rohde M."/>
            <person name="Galperin M.Y."/>
            <person name="Jogler C."/>
        </authorList>
    </citation>
    <scope>NUCLEOTIDE SEQUENCE [LARGE SCALE GENOMIC DNA]</scope>
    <source>
        <strain evidence="1 2">Poly30</strain>
    </source>
</reference>
<dbReference type="Gene3D" id="3.40.50.1000">
    <property type="entry name" value="HAD superfamily/HAD-like"/>
    <property type="match status" value="1"/>
</dbReference>
<dbReference type="PANTHER" id="PTHR43434">
    <property type="entry name" value="PHOSPHOGLYCOLATE PHOSPHATASE"/>
    <property type="match status" value="1"/>
</dbReference>
<evidence type="ECO:0000313" key="1">
    <source>
        <dbReference type="EMBL" id="QDV05076.1"/>
    </source>
</evidence>
<dbReference type="RefSeq" id="WP_145194499.1">
    <property type="nucleotide sequence ID" value="NZ_CP036434.1"/>
</dbReference>
<dbReference type="SUPFAM" id="SSF56784">
    <property type="entry name" value="HAD-like"/>
    <property type="match status" value="1"/>
</dbReference>
<dbReference type="GO" id="GO:0005829">
    <property type="term" value="C:cytosol"/>
    <property type="evidence" value="ECO:0007669"/>
    <property type="project" value="TreeGrafter"/>
</dbReference>
<gene>
    <name evidence="1" type="ORF">Poly30_05710</name>
</gene>
<sequence length="230" mass="25509">MLILFDIDGTICDTQEVEGRCFAAAFEEACGRSLESIDWTRYEEPTSSGITQELLKADPDSTTRARLFQERFVQRLREARPEFPGDFSPLPGAVPFIERLHEDPAFTVAFATGGFDSEAAFKLDCCGIDLSRFPHATSSDTPRRRDILPLAALRAGATLERAVYFGDAPWDVEASRALGIPMIGIGRRVQELGTRNSFRDFSQPDPILKVLERIAGDLPGHRMPRVSDSS</sequence>
<accession>A0A518ELV3</accession>
<dbReference type="Gene3D" id="1.10.150.240">
    <property type="entry name" value="Putative phosphatase, domain 2"/>
    <property type="match status" value="1"/>
</dbReference>
<dbReference type="InterPro" id="IPR050155">
    <property type="entry name" value="HAD-like_hydrolase_sf"/>
</dbReference>
<dbReference type="PANTHER" id="PTHR43434:SF16">
    <property type="entry name" value="BLL8046 PROTEIN"/>
    <property type="match status" value="1"/>
</dbReference>